<evidence type="ECO:0000313" key="1">
    <source>
        <dbReference type="EMBL" id="RIA83044.1"/>
    </source>
</evidence>
<comment type="caution">
    <text evidence="1">The sequence shown here is derived from an EMBL/GenBank/DDBJ whole genome shotgun (WGS) entry which is preliminary data.</text>
</comment>
<evidence type="ECO:0000313" key="2">
    <source>
        <dbReference type="Proteomes" id="UP000265703"/>
    </source>
</evidence>
<protein>
    <submittedName>
        <fullName evidence="1">Uncharacterized protein</fullName>
    </submittedName>
</protein>
<name>A0A397SKE8_9GLOM</name>
<gene>
    <name evidence="1" type="ORF">C1645_834417</name>
</gene>
<dbReference type="OrthoDB" id="2428971at2759"/>
<organism evidence="1 2">
    <name type="scientific">Glomus cerebriforme</name>
    <dbReference type="NCBI Taxonomy" id="658196"/>
    <lineage>
        <taxon>Eukaryota</taxon>
        <taxon>Fungi</taxon>
        <taxon>Fungi incertae sedis</taxon>
        <taxon>Mucoromycota</taxon>
        <taxon>Glomeromycotina</taxon>
        <taxon>Glomeromycetes</taxon>
        <taxon>Glomerales</taxon>
        <taxon>Glomeraceae</taxon>
        <taxon>Glomus</taxon>
    </lineage>
</organism>
<dbReference type="Gene3D" id="1.25.40.420">
    <property type="match status" value="1"/>
</dbReference>
<dbReference type="EMBL" id="QKYT01000605">
    <property type="protein sequence ID" value="RIA83044.1"/>
    <property type="molecule type" value="Genomic_DNA"/>
</dbReference>
<reference evidence="1 2" key="1">
    <citation type="submission" date="2018-06" db="EMBL/GenBank/DDBJ databases">
        <title>Comparative genomics reveals the genomic features of Rhizophagus irregularis, R. cerebriforme, R. diaphanum and Gigaspora rosea, and their symbiotic lifestyle signature.</title>
        <authorList>
            <person name="Morin E."/>
            <person name="San Clemente H."/>
            <person name="Chen E.C.H."/>
            <person name="De La Providencia I."/>
            <person name="Hainaut M."/>
            <person name="Kuo A."/>
            <person name="Kohler A."/>
            <person name="Murat C."/>
            <person name="Tang N."/>
            <person name="Roy S."/>
            <person name="Loubradou J."/>
            <person name="Henrissat B."/>
            <person name="Grigoriev I.V."/>
            <person name="Corradi N."/>
            <person name="Roux C."/>
            <person name="Martin F.M."/>
        </authorList>
    </citation>
    <scope>NUCLEOTIDE SEQUENCE [LARGE SCALE GENOMIC DNA]</scope>
    <source>
        <strain evidence="1 2">DAOM 227022</strain>
    </source>
</reference>
<dbReference type="AlphaFoldDB" id="A0A397SKE8"/>
<proteinExistence type="predicted"/>
<sequence length="75" mass="8507">MSSSILFTFTGPSAPSSQANWLELQKYCTKLISKESSKTFNLSNFSSTPEKLLVSIIQNENHQMREIQVCEHVLK</sequence>
<keyword evidence="2" id="KW-1185">Reference proteome</keyword>
<accession>A0A397SKE8</accession>
<dbReference type="Proteomes" id="UP000265703">
    <property type="component" value="Unassembled WGS sequence"/>
</dbReference>